<organism evidence="9">
    <name type="scientific">marine metagenome</name>
    <dbReference type="NCBI Taxonomy" id="408172"/>
    <lineage>
        <taxon>unclassified sequences</taxon>
        <taxon>metagenomes</taxon>
        <taxon>ecological metagenomes</taxon>
    </lineage>
</organism>
<evidence type="ECO:0000256" key="1">
    <source>
        <dbReference type="ARBA" id="ARBA00004651"/>
    </source>
</evidence>
<keyword evidence="3" id="KW-1003">Cell membrane</keyword>
<keyword evidence="4 7" id="KW-0812">Transmembrane</keyword>
<dbReference type="GO" id="GO:0055085">
    <property type="term" value="P:transmembrane transport"/>
    <property type="evidence" value="ECO:0007669"/>
    <property type="project" value="InterPro"/>
</dbReference>
<keyword evidence="5 7" id="KW-1133">Transmembrane helix</keyword>
<evidence type="ECO:0000256" key="5">
    <source>
        <dbReference type="ARBA" id="ARBA00022989"/>
    </source>
</evidence>
<feature type="transmembrane region" description="Helical" evidence="7">
    <location>
        <begin position="268"/>
        <end position="291"/>
    </location>
</feature>
<feature type="transmembrane region" description="Helical" evidence="7">
    <location>
        <begin position="92"/>
        <end position="113"/>
    </location>
</feature>
<dbReference type="PANTHER" id="PTHR43163">
    <property type="entry name" value="DIPEPTIDE TRANSPORT SYSTEM PERMEASE PROTEIN DPPB-RELATED"/>
    <property type="match status" value="1"/>
</dbReference>
<feature type="domain" description="ABC transmembrane type-1" evidence="8">
    <location>
        <begin position="88"/>
        <end position="291"/>
    </location>
</feature>
<feature type="transmembrane region" description="Helical" evidence="7">
    <location>
        <begin position="125"/>
        <end position="148"/>
    </location>
</feature>
<dbReference type="GO" id="GO:0005886">
    <property type="term" value="C:plasma membrane"/>
    <property type="evidence" value="ECO:0007669"/>
    <property type="project" value="UniProtKB-SubCell"/>
</dbReference>
<dbReference type="Pfam" id="PF00528">
    <property type="entry name" value="BPD_transp_1"/>
    <property type="match status" value="1"/>
</dbReference>
<gene>
    <name evidence="9" type="ORF">METZ01_LOCUS244033</name>
</gene>
<dbReference type="PANTHER" id="PTHR43163:SF6">
    <property type="entry name" value="DIPEPTIDE TRANSPORT SYSTEM PERMEASE PROTEIN DPPB-RELATED"/>
    <property type="match status" value="1"/>
</dbReference>
<keyword evidence="6 7" id="KW-0472">Membrane</keyword>
<proteinExistence type="predicted"/>
<dbReference type="SUPFAM" id="SSF161098">
    <property type="entry name" value="MetI-like"/>
    <property type="match status" value="1"/>
</dbReference>
<feature type="transmembrane region" description="Helical" evidence="7">
    <location>
        <begin position="223"/>
        <end position="248"/>
    </location>
</feature>
<name>A0A382HVH3_9ZZZZ</name>
<dbReference type="EMBL" id="UINC01063489">
    <property type="protein sequence ID" value="SVB91179.1"/>
    <property type="molecule type" value="Genomic_DNA"/>
</dbReference>
<comment type="subcellular location">
    <subcellularLocation>
        <location evidence="1">Cell membrane</location>
        <topology evidence="1">Multi-pass membrane protein</topology>
    </subcellularLocation>
</comment>
<evidence type="ECO:0000259" key="8">
    <source>
        <dbReference type="PROSITE" id="PS50928"/>
    </source>
</evidence>
<accession>A0A382HVH3</accession>
<evidence type="ECO:0000256" key="7">
    <source>
        <dbReference type="SAM" id="Phobius"/>
    </source>
</evidence>
<reference evidence="9" key="1">
    <citation type="submission" date="2018-05" db="EMBL/GenBank/DDBJ databases">
        <authorList>
            <person name="Lanie J.A."/>
            <person name="Ng W.-L."/>
            <person name="Kazmierczak K.M."/>
            <person name="Andrzejewski T.M."/>
            <person name="Davidsen T.M."/>
            <person name="Wayne K.J."/>
            <person name="Tettelin H."/>
            <person name="Glass J.I."/>
            <person name="Rusch D."/>
            <person name="Podicherti R."/>
            <person name="Tsui H.-C.T."/>
            <person name="Winkler M.E."/>
        </authorList>
    </citation>
    <scope>NUCLEOTIDE SEQUENCE</scope>
</reference>
<dbReference type="PROSITE" id="PS50928">
    <property type="entry name" value="ABC_TM1"/>
    <property type="match status" value="1"/>
</dbReference>
<evidence type="ECO:0000256" key="4">
    <source>
        <dbReference type="ARBA" id="ARBA00022692"/>
    </source>
</evidence>
<feature type="transmembrane region" description="Helical" evidence="7">
    <location>
        <begin position="168"/>
        <end position="186"/>
    </location>
</feature>
<dbReference type="Pfam" id="PF19300">
    <property type="entry name" value="BPD_transp_1_N"/>
    <property type="match status" value="1"/>
</dbReference>
<evidence type="ECO:0000256" key="6">
    <source>
        <dbReference type="ARBA" id="ARBA00023136"/>
    </source>
</evidence>
<keyword evidence="2" id="KW-0813">Transport</keyword>
<sequence>MMWLPFILLIVSFITFTLGRYGPGDPVELLLGQNYNPDVVERIREQRGLNDNIVVQYGRYIRDVSRGDFGESFKYRGRSVGDLLKKRMWVSAQLNIAALIISVGSGVPIGLYAALKQGSWADTAIVFTVLGWQSVPVFLTAPTALLVFALKLDLLPTHGWGGFFDTRIILPALVVGIPGVAFFTRLTRASTLEVISQDYIRTARAKGLPELAIRRTHILRNSLIPVVTILGFSLAGLAFTSFIVERFFGIPGVGNLFIESIFARDFPVINAVIIIGTTLFVLANLIVDLIYPVMDPRIRLGGGSGG</sequence>
<dbReference type="Gene3D" id="1.10.3720.10">
    <property type="entry name" value="MetI-like"/>
    <property type="match status" value="1"/>
</dbReference>
<evidence type="ECO:0000256" key="3">
    <source>
        <dbReference type="ARBA" id="ARBA00022475"/>
    </source>
</evidence>
<dbReference type="InterPro" id="IPR035906">
    <property type="entry name" value="MetI-like_sf"/>
</dbReference>
<dbReference type="AlphaFoldDB" id="A0A382HVH3"/>
<dbReference type="CDD" id="cd06261">
    <property type="entry name" value="TM_PBP2"/>
    <property type="match status" value="1"/>
</dbReference>
<evidence type="ECO:0000313" key="9">
    <source>
        <dbReference type="EMBL" id="SVB91179.1"/>
    </source>
</evidence>
<protein>
    <recommendedName>
        <fullName evidence="8">ABC transmembrane type-1 domain-containing protein</fullName>
    </recommendedName>
</protein>
<dbReference type="InterPro" id="IPR045621">
    <property type="entry name" value="BPD_transp_1_N"/>
</dbReference>
<dbReference type="InterPro" id="IPR000515">
    <property type="entry name" value="MetI-like"/>
</dbReference>
<evidence type="ECO:0000256" key="2">
    <source>
        <dbReference type="ARBA" id="ARBA00022448"/>
    </source>
</evidence>